<feature type="domain" description="K Homology" evidence="3">
    <location>
        <begin position="240"/>
        <end position="310"/>
    </location>
</feature>
<evidence type="ECO:0000313" key="4">
    <source>
        <dbReference type="EMBL" id="CAK0844333.1"/>
    </source>
</evidence>
<proteinExistence type="predicted"/>
<evidence type="ECO:0000259" key="3">
    <source>
        <dbReference type="SMART" id="SM00322"/>
    </source>
</evidence>
<dbReference type="PANTHER" id="PTHR10288">
    <property type="entry name" value="KH DOMAIN CONTAINING RNA BINDING PROTEIN"/>
    <property type="match status" value="1"/>
</dbReference>
<sequence length="404" mass="41103">MFTLRGGGASSTPGFTVTIGGAGRGGGAMAGGFVGKGCGASGQEQVQIEQKLVGYLLGKGGGLCREIEQECGVRIKIDQSSRDQGFSTVHIDGPPAQVAAAKQLVLGKLSQVGGAPLAGSAGETTMQLQVEQKWVGWLLGKSGSVLKEMELGTGAKISINQATKMEGYSVAVVSGTTPQIQSAYALMYQKIAQVDPTAADSGLVQLAGDPLTATAAGAGARPLSAAVTAPKAKGPGITIGSQTVELQVEQRWVGWLLGSGGKTIRQMEATTGCKISCDQSTKDFGYTLVKVTGPGNAVQAALDSIQSSLAMAEKGGQGGADELVDAGAGTETFDMTVEQKKVGWLLGKGGVVLREIETTSGARCSLDQSTKELGYSTVKITGSSHGIASAQQMIDAKLMQADGV</sequence>
<dbReference type="SUPFAM" id="SSF54791">
    <property type="entry name" value="Eukaryotic type KH-domain (KH-domain type I)"/>
    <property type="match status" value="4"/>
</dbReference>
<comment type="caution">
    <text evidence="4">The sequence shown here is derived from an EMBL/GenBank/DDBJ whole genome shotgun (WGS) entry which is preliminary data.</text>
</comment>
<keyword evidence="2" id="KW-0694">RNA-binding</keyword>
<evidence type="ECO:0000256" key="2">
    <source>
        <dbReference type="PROSITE-ProRule" id="PRU00117"/>
    </source>
</evidence>
<dbReference type="SMART" id="SM00322">
    <property type="entry name" value="KH"/>
    <property type="match status" value="4"/>
</dbReference>
<feature type="domain" description="K Homology" evidence="3">
    <location>
        <begin position="122"/>
        <end position="192"/>
    </location>
</feature>
<gene>
    <name evidence="4" type="ORF">PCOR1329_LOCUS38443</name>
</gene>
<dbReference type="CDD" id="cd00105">
    <property type="entry name" value="KH-I"/>
    <property type="match status" value="4"/>
</dbReference>
<dbReference type="InterPro" id="IPR036612">
    <property type="entry name" value="KH_dom_type_1_sf"/>
</dbReference>
<accession>A0ABN9TFD9</accession>
<keyword evidence="5" id="KW-1185">Reference proteome</keyword>
<keyword evidence="1" id="KW-0677">Repeat</keyword>
<dbReference type="Pfam" id="PF00013">
    <property type="entry name" value="KH_1"/>
    <property type="match status" value="4"/>
</dbReference>
<organism evidence="4 5">
    <name type="scientific">Prorocentrum cordatum</name>
    <dbReference type="NCBI Taxonomy" id="2364126"/>
    <lineage>
        <taxon>Eukaryota</taxon>
        <taxon>Sar</taxon>
        <taxon>Alveolata</taxon>
        <taxon>Dinophyceae</taxon>
        <taxon>Prorocentrales</taxon>
        <taxon>Prorocentraceae</taxon>
        <taxon>Prorocentrum</taxon>
    </lineage>
</organism>
<dbReference type="EMBL" id="CAUYUJ010014654">
    <property type="protein sequence ID" value="CAK0844333.1"/>
    <property type="molecule type" value="Genomic_DNA"/>
</dbReference>
<dbReference type="InterPro" id="IPR004088">
    <property type="entry name" value="KH_dom_type_1"/>
</dbReference>
<dbReference type="PROSITE" id="PS50084">
    <property type="entry name" value="KH_TYPE_1"/>
    <property type="match status" value="4"/>
</dbReference>
<evidence type="ECO:0000256" key="1">
    <source>
        <dbReference type="ARBA" id="ARBA00022737"/>
    </source>
</evidence>
<dbReference type="Gene3D" id="3.30.1370.10">
    <property type="entry name" value="K Homology domain, type 1"/>
    <property type="match status" value="4"/>
</dbReference>
<feature type="domain" description="K Homology" evidence="3">
    <location>
        <begin position="40"/>
        <end position="110"/>
    </location>
</feature>
<feature type="domain" description="K Homology" evidence="3">
    <location>
        <begin position="329"/>
        <end position="399"/>
    </location>
</feature>
<protein>
    <recommendedName>
        <fullName evidence="3">K Homology domain-containing protein</fullName>
    </recommendedName>
</protein>
<dbReference type="Proteomes" id="UP001189429">
    <property type="component" value="Unassembled WGS sequence"/>
</dbReference>
<name>A0ABN9TFD9_9DINO</name>
<reference evidence="4" key="1">
    <citation type="submission" date="2023-10" db="EMBL/GenBank/DDBJ databases">
        <authorList>
            <person name="Chen Y."/>
            <person name="Shah S."/>
            <person name="Dougan E. K."/>
            <person name="Thang M."/>
            <person name="Chan C."/>
        </authorList>
    </citation>
    <scope>NUCLEOTIDE SEQUENCE [LARGE SCALE GENOMIC DNA]</scope>
</reference>
<evidence type="ECO:0000313" key="5">
    <source>
        <dbReference type="Proteomes" id="UP001189429"/>
    </source>
</evidence>
<dbReference type="InterPro" id="IPR004087">
    <property type="entry name" value="KH_dom"/>
</dbReference>